<proteinExistence type="predicted"/>
<evidence type="ECO:0000313" key="1">
    <source>
        <dbReference type="EMBL" id="KAG7284753.1"/>
    </source>
</evidence>
<name>A0AAD4ESX7_9PEZI</name>
<comment type="caution">
    <text evidence="1">The sequence shown here is derived from an EMBL/GenBank/DDBJ whole genome shotgun (WGS) entry which is preliminary data.</text>
</comment>
<sequence length="93" mass="10305">MQIPRRAPDDKGGFLAQTALVHIQEIGTELVLVEEASHDTMEYIFPHPRQKALGACGRCYCIADDTGAMHAERRDVLVATQCVYRKPQHGSIA</sequence>
<evidence type="ECO:0000313" key="2">
    <source>
        <dbReference type="Proteomes" id="UP001197093"/>
    </source>
</evidence>
<dbReference type="Proteomes" id="UP001197093">
    <property type="component" value="Unassembled WGS sequence"/>
</dbReference>
<dbReference type="EMBL" id="JAHCVI010000005">
    <property type="protein sequence ID" value="KAG7284753.1"/>
    <property type="molecule type" value="Genomic_DNA"/>
</dbReference>
<dbReference type="AlphaFoldDB" id="A0AAD4ESX7"/>
<reference evidence="1" key="1">
    <citation type="submission" date="2023-02" db="EMBL/GenBank/DDBJ databases">
        <authorList>
            <person name="Palmer J.M."/>
        </authorList>
    </citation>
    <scope>NUCLEOTIDE SEQUENCE</scope>
    <source>
        <strain evidence="1">FW57</strain>
    </source>
</reference>
<protein>
    <submittedName>
        <fullName evidence="1">Uncharacterized protein</fullName>
    </submittedName>
</protein>
<organism evidence="1 2">
    <name type="scientific">Staphylotrichum longicolle</name>
    <dbReference type="NCBI Taxonomy" id="669026"/>
    <lineage>
        <taxon>Eukaryota</taxon>
        <taxon>Fungi</taxon>
        <taxon>Dikarya</taxon>
        <taxon>Ascomycota</taxon>
        <taxon>Pezizomycotina</taxon>
        <taxon>Sordariomycetes</taxon>
        <taxon>Sordariomycetidae</taxon>
        <taxon>Sordariales</taxon>
        <taxon>Chaetomiaceae</taxon>
        <taxon>Staphylotrichum</taxon>
    </lineage>
</organism>
<keyword evidence="2" id="KW-1185">Reference proteome</keyword>
<gene>
    <name evidence="1" type="ORF">NEMBOFW57_009364</name>
</gene>
<accession>A0AAD4ESX7</accession>